<evidence type="ECO:0000256" key="1">
    <source>
        <dbReference type="ARBA" id="ARBA00010523"/>
    </source>
</evidence>
<dbReference type="GO" id="GO:0097367">
    <property type="term" value="F:carbohydrate derivative binding"/>
    <property type="evidence" value="ECO:0007669"/>
    <property type="project" value="InterPro"/>
</dbReference>
<evidence type="ECO:0000256" key="2">
    <source>
        <dbReference type="ARBA" id="ARBA00023235"/>
    </source>
</evidence>
<comment type="caution">
    <text evidence="4">The sequence shown here is derived from an EMBL/GenBank/DDBJ whole genome shotgun (WGS) entry which is preliminary data.</text>
</comment>
<dbReference type="OrthoDB" id="9771734at2"/>
<name>A0A401XHR8_9FLAO</name>
<evidence type="ECO:0000313" key="4">
    <source>
        <dbReference type="EMBL" id="GCD76548.1"/>
    </source>
</evidence>
<dbReference type="GO" id="GO:0004347">
    <property type="term" value="F:glucose-6-phosphate isomerase activity"/>
    <property type="evidence" value="ECO:0007669"/>
    <property type="project" value="InterPro"/>
</dbReference>
<dbReference type="Gene3D" id="3.40.50.10490">
    <property type="entry name" value="Glucose-6-phosphate isomerase like protein, domain 1"/>
    <property type="match status" value="2"/>
</dbReference>
<sequence length="329" mass="36463">MMLSLIENFPGHIVDALTTAKNSSFKKPQNEIRNVIITGLGGSGIGASMVQDLLAAHTEVPIVVNKDYHLPAFAGENTLVIACSYSGDTEETISALQQAEDCSCEIAIITSGGQLLERAQKKGYNHLVMPAGNPPRSMLGYSLVFQLYMLANYGISRLALGNDILLTSDYLRENREKIQTDARYVAVRLHRKVFAIYACSGFGSLAERFRQQLNENAKMPGWNGTIPEMNHNELVGWQGGDANLAAVFIHTPFDDKRNQRRAEISAQIISDSTPTVLHIQAVGETPLRAMLYLIHLTDWISFYLSELNGVDILDIEVINHLKKELANYR</sequence>
<organism evidence="4 5">
    <name type="scientific">Thermaurantimonas aggregans</name>
    <dbReference type="NCBI Taxonomy" id="2173829"/>
    <lineage>
        <taxon>Bacteria</taxon>
        <taxon>Pseudomonadati</taxon>
        <taxon>Bacteroidota</taxon>
        <taxon>Flavobacteriia</taxon>
        <taxon>Flavobacteriales</taxon>
        <taxon>Schleiferiaceae</taxon>
        <taxon>Thermaurantimonas</taxon>
    </lineage>
</organism>
<gene>
    <name evidence="4" type="ORF">JCM31826_00300</name>
</gene>
<dbReference type="InterPro" id="IPR046348">
    <property type="entry name" value="SIS_dom_sf"/>
</dbReference>
<dbReference type="NCBIfam" id="TIGR02128">
    <property type="entry name" value="G6PI_arch"/>
    <property type="match status" value="1"/>
</dbReference>
<evidence type="ECO:0000259" key="3">
    <source>
        <dbReference type="PROSITE" id="PS51464"/>
    </source>
</evidence>
<dbReference type="GO" id="GO:1901135">
    <property type="term" value="P:carbohydrate derivative metabolic process"/>
    <property type="evidence" value="ECO:0007669"/>
    <property type="project" value="InterPro"/>
</dbReference>
<proteinExistence type="inferred from homology"/>
<dbReference type="InterPro" id="IPR035484">
    <property type="entry name" value="SIS_PGI/PMI_1"/>
</dbReference>
<evidence type="ECO:0000313" key="5">
    <source>
        <dbReference type="Proteomes" id="UP000286715"/>
    </source>
</evidence>
<dbReference type="Proteomes" id="UP000286715">
    <property type="component" value="Unassembled WGS sequence"/>
</dbReference>
<feature type="domain" description="SIS" evidence="3">
    <location>
        <begin position="24"/>
        <end position="160"/>
    </location>
</feature>
<keyword evidence="2 4" id="KW-0413">Isomerase</keyword>
<dbReference type="EMBL" id="BHZE01000001">
    <property type="protein sequence ID" value="GCD76548.1"/>
    <property type="molecule type" value="Genomic_DNA"/>
</dbReference>
<dbReference type="PROSITE" id="PS51464">
    <property type="entry name" value="SIS"/>
    <property type="match status" value="1"/>
</dbReference>
<dbReference type="AlphaFoldDB" id="A0A401XHR8"/>
<dbReference type="GO" id="GO:0004476">
    <property type="term" value="F:mannose-6-phosphate isomerase activity"/>
    <property type="evidence" value="ECO:0007669"/>
    <property type="project" value="InterPro"/>
</dbReference>
<dbReference type="CDD" id="cd05017">
    <property type="entry name" value="SIS_PGI_PMI_1"/>
    <property type="match status" value="1"/>
</dbReference>
<dbReference type="RefSeq" id="WP_124396628.1">
    <property type="nucleotide sequence ID" value="NZ_BHZE01000001.1"/>
</dbReference>
<accession>A0A401XHR8</accession>
<dbReference type="SUPFAM" id="SSF53697">
    <property type="entry name" value="SIS domain"/>
    <property type="match status" value="1"/>
</dbReference>
<protein>
    <submittedName>
        <fullName evidence="4">Bifunctional phosphoglucose/phosphomannose isomerase</fullName>
    </submittedName>
</protein>
<reference evidence="4 5" key="1">
    <citation type="submission" date="2018-11" db="EMBL/GenBank/DDBJ databases">
        <title>Schleiferia aggregans sp. nov., a moderately thermophilic heterotrophic bacterium isolated from microbial mats at a terrestrial hot spring.</title>
        <authorList>
            <person name="Iino T."/>
            <person name="Ohkuma M."/>
            <person name="Haruta S."/>
        </authorList>
    </citation>
    <scope>NUCLEOTIDE SEQUENCE [LARGE SCALE GENOMIC DNA]</scope>
    <source>
        <strain evidence="4 5">LA</strain>
    </source>
</reference>
<dbReference type="InterPro" id="IPR019490">
    <property type="entry name" value="Glu6P/Mann6P_isomerase_C"/>
</dbReference>
<dbReference type="Pfam" id="PF10432">
    <property type="entry name" value="bact-PGI_C"/>
    <property type="match status" value="1"/>
</dbReference>
<dbReference type="CDD" id="cd05637">
    <property type="entry name" value="SIS_PGI_PMI_2"/>
    <property type="match status" value="1"/>
</dbReference>
<keyword evidence="5" id="KW-1185">Reference proteome</keyword>
<dbReference type="InterPro" id="IPR001347">
    <property type="entry name" value="SIS_dom"/>
</dbReference>
<dbReference type="GO" id="GO:0005975">
    <property type="term" value="P:carbohydrate metabolic process"/>
    <property type="evidence" value="ECO:0007669"/>
    <property type="project" value="InterPro"/>
</dbReference>
<comment type="similarity">
    <text evidence="1">Belongs to the PGI/PMI family.</text>
</comment>